<dbReference type="PANTHER" id="PTHR48069">
    <property type="entry name" value="DIHYDROFOLATE REDUCTASE"/>
    <property type="match status" value="1"/>
</dbReference>
<evidence type="ECO:0000256" key="1">
    <source>
        <dbReference type="ARBA" id="ARBA00004903"/>
    </source>
</evidence>
<evidence type="ECO:0000256" key="2">
    <source>
        <dbReference type="ARBA" id="ARBA00012856"/>
    </source>
</evidence>
<dbReference type="Proteomes" id="UP001566132">
    <property type="component" value="Unassembled WGS sequence"/>
</dbReference>
<name>A0ABD1E475_HYPHA</name>
<sequence>MSYFSKMTTTTNDPNRRNVVIMGRRSWDCIPSKFKPLPNRINFVLSRSNLNLSEYPDTFVFNSLQKAIDVLHSEAFKDLFEQVWIIGGASLYEEALNSSNFYKLYLTKIHKVFDCDTFIPDLTKNLKEIDEPNVPKEVQEENGVNFSYHVYIK</sequence>
<comment type="catalytic activity">
    <reaction evidence="6">
        <text>(6S)-5,6,7,8-tetrahydrofolate + NADP(+) = 7,8-dihydrofolate + NADPH + H(+)</text>
        <dbReference type="Rhea" id="RHEA:15009"/>
        <dbReference type="ChEBI" id="CHEBI:15378"/>
        <dbReference type="ChEBI" id="CHEBI:57451"/>
        <dbReference type="ChEBI" id="CHEBI:57453"/>
        <dbReference type="ChEBI" id="CHEBI:57783"/>
        <dbReference type="ChEBI" id="CHEBI:58349"/>
        <dbReference type="EC" id="1.5.1.3"/>
    </reaction>
</comment>
<proteinExistence type="predicted"/>
<keyword evidence="4" id="KW-0521">NADP</keyword>
<organism evidence="8 9">
    <name type="scientific">Hypothenemus hampei</name>
    <name type="common">Coffee berry borer</name>
    <dbReference type="NCBI Taxonomy" id="57062"/>
    <lineage>
        <taxon>Eukaryota</taxon>
        <taxon>Metazoa</taxon>
        <taxon>Ecdysozoa</taxon>
        <taxon>Arthropoda</taxon>
        <taxon>Hexapoda</taxon>
        <taxon>Insecta</taxon>
        <taxon>Pterygota</taxon>
        <taxon>Neoptera</taxon>
        <taxon>Endopterygota</taxon>
        <taxon>Coleoptera</taxon>
        <taxon>Polyphaga</taxon>
        <taxon>Cucujiformia</taxon>
        <taxon>Curculionidae</taxon>
        <taxon>Scolytinae</taxon>
        <taxon>Hypothenemus</taxon>
    </lineage>
</organism>
<dbReference type="SUPFAM" id="SSF53597">
    <property type="entry name" value="Dihydrofolate reductase-like"/>
    <property type="match status" value="1"/>
</dbReference>
<dbReference type="InterPro" id="IPR001796">
    <property type="entry name" value="DHFR_dom"/>
</dbReference>
<dbReference type="GO" id="GO:0004146">
    <property type="term" value="F:dihydrofolate reductase activity"/>
    <property type="evidence" value="ECO:0007669"/>
    <property type="project" value="UniProtKB-EC"/>
</dbReference>
<evidence type="ECO:0000256" key="6">
    <source>
        <dbReference type="ARBA" id="ARBA00048873"/>
    </source>
</evidence>
<accession>A0ABD1E475</accession>
<comment type="caution">
    <text evidence="8">The sequence shown here is derived from an EMBL/GenBank/DDBJ whole genome shotgun (WGS) entry which is preliminary data.</text>
</comment>
<keyword evidence="3" id="KW-0554">One-carbon metabolism</keyword>
<dbReference type="InterPro" id="IPR012259">
    <property type="entry name" value="DHFR"/>
</dbReference>
<evidence type="ECO:0000256" key="3">
    <source>
        <dbReference type="ARBA" id="ARBA00022563"/>
    </source>
</evidence>
<keyword evidence="5" id="KW-0560">Oxidoreductase</keyword>
<comment type="pathway">
    <text evidence="1">Cofactor biosynthesis; tetrahydrofolate biosynthesis; 5,6,7,8-tetrahydrofolate from 7,8-dihydrofolate: step 1/1.</text>
</comment>
<evidence type="ECO:0000313" key="9">
    <source>
        <dbReference type="Proteomes" id="UP001566132"/>
    </source>
</evidence>
<evidence type="ECO:0000256" key="5">
    <source>
        <dbReference type="ARBA" id="ARBA00023002"/>
    </source>
</evidence>
<evidence type="ECO:0000256" key="4">
    <source>
        <dbReference type="ARBA" id="ARBA00022857"/>
    </source>
</evidence>
<dbReference type="AlphaFoldDB" id="A0ABD1E475"/>
<dbReference type="EMBL" id="JBDJPC010000012">
    <property type="protein sequence ID" value="KAL1489375.1"/>
    <property type="molecule type" value="Genomic_DNA"/>
</dbReference>
<dbReference type="InterPro" id="IPR024072">
    <property type="entry name" value="DHFR-like_dom_sf"/>
</dbReference>
<evidence type="ECO:0000259" key="7">
    <source>
        <dbReference type="PROSITE" id="PS51330"/>
    </source>
</evidence>
<dbReference type="GO" id="GO:0006730">
    <property type="term" value="P:one-carbon metabolic process"/>
    <property type="evidence" value="ECO:0007669"/>
    <property type="project" value="UniProtKB-KW"/>
</dbReference>
<dbReference type="PRINTS" id="PR00070">
    <property type="entry name" value="DHFR"/>
</dbReference>
<dbReference type="CDD" id="cd00209">
    <property type="entry name" value="DHFR"/>
    <property type="match status" value="1"/>
</dbReference>
<dbReference type="PANTHER" id="PTHR48069:SF3">
    <property type="entry name" value="DIHYDROFOLATE REDUCTASE"/>
    <property type="match status" value="1"/>
</dbReference>
<evidence type="ECO:0000313" key="8">
    <source>
        <dbReference type="EMBL" id="KAL1489375.1"/>
    </source>
</evidence>
<dbReference type="PROSITE" id="PS51330">
    <property type="entry name" value="DHFR_2"/>
    <property type="match status" value="1"/>
</dbReference>
<dbReference type="Gene3D" id="3.40.430.10">
    <property type="entry name" value="Dihydrofolate Reductase, subunit A"/>
    <property type="match status" value="1"/>
</dbReference>
<reference evidence="8 9" key="1">
    <citation type="submission" date="2024-05" db="EMBL/GenBank/DDBJ databases">
        <title>Genetic variation in Jamaican populations of the coffee berry borer (Hypothenemus hampei).</title>
        <authorList>
            <person name="Errbii M."/>
            <person name="Myrie A."/>
        </authorList>
    </citation>
    <scope>NUCLEOTIDE SEQUENCE [LARGE SCALE GENOMIC DNA]</scope>
    <source>
        <strain evidence="8">JA-Hopewell-2020-01-JO</strain>
        <tissue evidence="8">Whole body</tissue>
    </source>
</reference>
<dbReference type="Pfam" id="PF00186">
    <property type="entry name" value="DHFR_1"/>
    <property type="match status" value="1"/>
</dbReference>
<gene>
    <name evidence="8" type="ORF">ABEB36_014284</name>
</gene>
<protein>
    <recommendedName>
        <fullName evidence="2">dihydrofolate reductase</fullName>
        <ecNumber evidence="2">1.5.1.3</ecNumber>
    </recommendedName>
</protein>
<keyword evidence="9" id="KW-1185">Reference proteome</keyword>
<dbReference type="EC" id="1.5.1.3" evidence="2"/>
<feature type="domain" description="DHFR" evidence="7">
    <location>
        <begin position="1"/>
        <end position="153"/>
    </location>
</feature>